<dbReference type="eggNOG" id="COG4372">
    <property type="taxonomic scope" value="Bacteria"/>
</dbReference>
<accession>C7N1X8</accession>
<evidence type="ECO:0000256" key="1">
    <source>
        <dbReference type="SAM" id="Coils"/>
    </source>
</evidence>
<dbReference type="RefSeq" id="WP_012799519.1">
    <property type="nucleotide sequence ID" value="NC_013165.1"/>
</dbReference>
<name>C7N1X8_SLAHD</name>
<dbReference type="HOGENOM" id="CLU_494979_0_0_11"/>
<dbReference type="STRING" id="471855.Shel_24110"/>
<protein>
    <submittedName>
        <fullName evidence="2">Uncharacterized protein</fullName>
    </submittedName>
</protein>
<proteinExistence type="predicted"/>
<sequence>MHDLNRTLFYKTSFDIESVKPGTDVLWQLMMSIRYWMVGKWNREGEVVPESKRQWGAFKSGAVFTSLDEAKTVRFESAVFWDEPVGTQWTCAITETIADPGYAHRQWTTEIGFTKTGECAGTVSLVLSYGDQPGFLGPRQQIPEESIPRIVRILNGNINLACSIDGRPLVFGAQALHVGDFPKFWEVISNADRSVPVIYVSPRFVDGRPEFAVDPQAVARVLGTSALVYYTCDPDFCEEMEYGIPSHGLRCSNGMVRAYTLRPNFDDPEDAVRHRFFTASDVQDMGAEVLLDLFRQVYAQDVNFYEQMVRIDDVRTKVRRASLEKRAQRRIEAVEEEAISIASDIEEGLLEVQRENDRLTKALAEVENERHLLAAKNEMLEYRLKGGADAAEAQRVELNSWPMSPREVAELFLRVYPDRIAFTGRGFRSLDECSTNSETVWNALYDLCTIAHGLLRSQGGVDPAREFNDRSRFEYARGAGMMTRKNAKLMEDYVDEYEGRSLEAQMHLKSGIKESDDRFMRMYFGYDQVSGKIVISHVGKHLATYSARTLK</sequence>
<gene>
    <name evidence="2" type="ordered locus">Shel_24110</name>
</gene>
<evidence type="ECO:0000313" key="3">
    <source>
        <dbReference type="Proteomes" id="UP000002026"/>
    </source>
</evidence>
<dbReference type="Proteomes" id="UP000002026">
    <property type="component" value="Chromosome"/>
</dbReference>
<evidence type="ECO:0000313" key="2">
    <source>
        <dbReference type="EMBL" id="ACV23419.1"/>
    </source>
</evidence>
<keyword evidence="3" id="KW-1185">Reference proteome</keyword>
<reference evidence="2 3" key="1">
    <citation type="journal article" date="2009" name="Stand. Genomic Sci.">
        <title>Complete genome sequence of Slackia heliotrinireducens type strain (RHS 1).</title>
        <authorList>
            <person name="Pukall R."/>
            <person name="Lapidus A."/>
            <person name="Nolan M."/>
            <person name="Copeland A."/>
            <person name="Glavina Del Rio T."/>
            <person name="Lucas S."/>
            <person name="Chen F."/>
            <person name="Tice H."/>
            <person name="Cheng J.F."/>
            <person name="Chertkov O."/>
            <person name="Bruce D."/>
            <person name="Goodwin L."/>
            <person name="Kuske C."/>
            <person name="Brettin T."/>
            <person name="Detter J.C."/>
            <person name="Han C."/>
            <person name="Pitluck S."/>
            <person name="Pati A."/>
            <person name="Mavrommatis K."/>
            <person name="Ivanova N."/>
            <person name="Ovchinnikova G."/>
            <person name="Chen A."/>
            <person name="Palaniappan K."/>
            <person name="Schneider S."/>
            <person name="Rohde M."/>
            <person name="Chain P."/>
            <person name="D'haeseleer P."/>
            <person name="Goker M."/>
            <person name="Bristow J."/>
            <person name="Eisen J.A."/>
            <person name="Markowitz V."/>
            <person name="Kyrpides N.C."/>
            <person name="Klenk H.P."/>
            <person name="Hugenholtz P."/>
        </authorList>
    </citation>
    <scope>NUCLEOTIDE SEQUENCE [LARGE SCALE GENOMIC DNA]</scope>
    <source>
        <strain evidence="3">ATCC 29202 / DSM 20476 / NCTC 11029 / RHS 1</strain>
    </source>
</reference>
<organism evidence="2 3">
    <name type="scientific">Slackia heliotrinireducens (strain ATCC 29202 / DSM 20476 / NCTC 11029 / RHS 1)</name>
    <name type="common">Peptococcus heliotrinreducens</name>
    <dbReference type="NCBI Taxonomy" id="471855"/>
    <lineage>
        <taxon>Bacteria</taxon>
        <taxon>Bacillati</taxon>
        <taxon>Actinomycetota</taxon>
        <taxon>Coriobacteriia</taxon>
        <taxon>Eggerthellales</taxon>
        <taxon>Eggerthellaceae</taxon>
        <taxon>Slackia</taxon>
    </lineage>
</organism>
<keyword evidence="1" id="KW-0175">Coiled coil</keyword>
<dbReference type="AlphaFoldDB" id="C7N1X8"/>
<feature type="coiled-coil region" evidence="1">
    <location>
        <begin position="349"/>
        <end position="383"/>
    </location>
</feature>
<dbReference type="EMBL" id="CP001684">
    <property type="protein sequence ID" value="ACV23419.1"/>
    <property type="molecule type" value="Genomic_DNA"/>
</dbReference>
<dbReference type="KEGG" id="shi:Shel_24110"/>